<sequence length="43" mass="4536">MVGGLDFNQRPPGYEPALWGGSSPLLTGVEGVFDLSTVSQIRS</sequence>
<accession>A0A0F9RFY0</accession>
<reference evidence="1" key="1">
    <citation type="journal article" date="2015" name="Nature">
        <title>Complex archaea that bridge the gap between prokaryotes and eukaryotes.</title>
        <authorList>
            <person name="Spang A."/>
            <person name="Saw J.H."/>
            <person name="Jorgensen S.L."/>
            <person name="Zaremba-Niedzwiedzka K."/>
            <person name="Martijn J."/>
            <person name="Lind A.E."/>
            <person name="van Eijk R."/>
            <person name="Schleper C."/>
            <person name="Guy L."/>
            <person name="Ettema T.J."/>
        </authorList>
    </citation>
    <scope>NUCLEOTIDE SEQUENCE</scope>
</reference>
<proteinExistence type="predicted"/>
<dbReference type="AlphaFoldDB" id="A0A0F9RFY0"/>
<dbReference type="EMBL" id="LAZR01003642">
    <property type="protein sequence ID" value="KKN16158.1"/>
    <property type="molecule type" value="Genomic_DNA"/>
</dbReference>
<comment type="caution">
    <text evidence="1">The sequence shown here is derived from an EMBL/GenBank/DDBJ whole genome shotgun (WGS) entry which is preliminary data.</text>
</comment>
<organism evidence="1">
    <name type="scientific">marine sediment metagenome</name>
    <dbReference type="NCBI Taxonomy" id="412755"/>
    <lineage>
        <taxon>unclassified sequences</taxon>
        <taxon>metagenomes</taxon>
        <taxon>ecological metagenomes</taxon>
    </lineage>
</organism>
<evidence type="ECO:0000313" key="1">
    <source>
        <dbReference type="EMBL" id="KKN16158.1"/>
    </source>
</evidence>
<protein>
    <submittedName>
        <fullName evidence="1">Uncharacterized protein</fullName>
    </submittedName>
</protein>
<name>A0A0F9RFY0_9ZZZZ</name>
<gene>
    <name evidence="1" type="ORF">LCGC14_0978680</name>
</gene>